<dbReference type="GO" id="GO:0071555">
    <property type="term" value="P:cell wall organization"/>
    <property type="evidence" value="ECO:0007669"/>
    <property type="project" value="UniProtKB-KW"/>
</dbReference>
<dbReference type="Gene3D" id="1.10.530.10">
    <property type="match status" value="1"/>
</dbReference>
<protein>
    <submittedName>
        <fullName evidence="9">Mannosyl-glycoprotein endo-beta-N-acetylglucosaminidase</fullName>
    </submittedName>
</protein>
<evidence type="ECO:0000256" key="3">
    <source>
        <dbReference type="ARBA" id="ARBA00022525"/>
    </source>
</evidence>
<proteinExistence type="inferred from homology"/>
<keyword evidence="4" id="KW-0732">Signal</keyword>
<dbReference type="InterPro" id="IPR051056">
    <property type="entry name" value="Glycosyl_Hydrolase_73"/>
</dbReference>
<dbReference type="Pfam" id="PF13457">
    <property type="entry name" value="GW"/>
    <property type="match status" value="5"/>
</dbReference>
<evidence type="ECO:0000256" key="5">
    <source>
        <dbReference type="ARBA" id="ARBA00022801"/>
    </source>
</evidence>
<dbReference type="GO" id="GO:0005576">
    <property type="term" value="C:extracellular region"/>
    <property type="evidence" value="ECO:0007669"/>
    <property type="project" value="UniProtKB-SubCell"/>
</dbReference>
<dbReference type="SUPFAM" id="SSF82057">
    <property type="entry name" value="Prokaryotic SH3-related domain"/>
    <property type="match status" value="3"/>
</dbReference>
<evidence type="ECO:0000256" key="2">
    <source>
        <dbReference type="ARBA" id="ARBA00010266"/>
    </source>
</evidence>
<feature type="compositionally biased region" description="Polar residues" evidence="7">
    <location>
        <begin position="122"/>
        <end position="133"/>
    </location>
</feature>
<dbReference type="Proteomes" id="UP000070422">
    <property type="component" value="Unassembled WGS sequence"/>
</dbReference>
<dbReference type="Gene3D" id="2.30.30.170">
    <property type="match status" value="3"/>
</dbReference>
<feature type="compositionally biased region" description="Basic and acidic residues" evidence="7">
    <location>
        <begin position="93"/>
        <end position="104"/>
    </location>
</feature>
<dbReference type="PANTHER" id="PTHR33308">
    <property type="entry name" value="PEPTIDOGLYCAN HYDROLASE FLGJ"/>
    <property type="match status" value="1"/>
</dbReference>
<dbReference type="SMART" id="SM00047">
    <property type="entry name" value="LYZ2"/>
    <property type="match status" value="1"/>
</dbReference>
<comment type="similarity">
    <text evidence="2">Belongs to the glycosyl hydrolase 73 family.</text>
</comment>
<evidence type="ECO:0000256" key="4">
    <source>
        <dbReference type="ARBA" id="ARBA00022729"/>
    </source>
</evidence>
<organism evidence="9 10">
    <name type="scientific">Aerococcus christensenii</name>
    <dbReference type="NCBI Taxonomy" id="87541"/>
    <lineage>
        <taxon>Bacteria</taxon>
        <taxon>Bacillati</taxon>
        <taxon>Bacillota</taxon>
        <taxon>Bacilli</taxon>
        <taxon>Lactobacillales</taxon>
        <taxon>Aerococcaceae</taxon>
        <taxon>Aerococcus</taxon>
    </lineage>
</organism>
<dbReference type="PANTHER" id="PTHR33308:SF9">
    <property type="entry name" value="PEPTIDOGLYCAN HYDROLASE FLGJ"/>
    <property type="match status" value="1"/>
</dbReference>
<gene>
    <name evidence="9" type="ORF">HMPREF3187_01019</name>
</gene>
<accession>A0A133XYZ1</accession>
<evidence type="ECO:0000313" key="9">
    <source>
        <dbReference type="EMBL" id="KXB36165.1"/>
    </source>
</evidence>
<comment type="subcellular location">
    <subcellularLocation>
        <location evidence="1">Secreted</location>
    </subcellularLocation>
</comment>
<feature type="region of interest" description="Disordered" evidence="7">
    <location>
        <begin position="37"/>
        <end position="133"/>
    </location>
</feature>
<dbReference type="InterPro" id="IPR025987">
    <property type="entry name" value="GW_dom"/>
</dbReference>
<dbReference type="STRING" id="87541.AWM71_03135"/>
<feature type="compositionally biased region" description="Low complexity" evidence="7">
    <location>
        <begin position="105"/>
        <end position="115"/>
    </location>
</feature>
<reference evidence="9 10" key="1">
    <citation type="submission" date="2016-01" db="EMBL/GenBank/DDBJ databases">
        <authorList>
            <person name="Oliw E.H."/>
        </authorList>
    </citation>
    <scope>NUCLEOTIDE SEQUENCE [LARGE SCALE GENOMIC DNA]</scope>
    <source>
        <strain evidence="9 10">KA00635</strain>
    </source>
</reference>
<evidence type="ECO:0000256" key="6">
    <source>
        <dbReference type="ARBA" id="ARBA00023316"/>
    </source>
</evidence>
<dbReference type="InterPro" id="IPR002901">
    <property type="entry name" value="MGlyc_endo_b_GlcNAc-like_dom"/>
</dbReference>
<feature type="compositionally biased region" description="Polar residues" evidence="7">
    <location>
        <begin position="46"/>
        <end position="58"/>
    </location>
</feature>
<dbReference type="Pfam" id="PF05257">
    <property type="entry name" value="CHAP"/>
    <property type="match status" value="1"/>
</dbReference>
<evidence type="ECO:0000256" key="7">
    <source>
        <dbReference type="SAM" id="MobiDB-lite"/>
    </source>
</evidence>
<dbReference type="GO" id="GO:0004040">
    <property type="term" value="F:amidase activity"/>
    <property type="evidence" value="ECO:0007669"/>
    <property type="project" value="InterPro"/>
</dbReference>
<sequence length="861" mass="96274">MINKAKEKIMKPYQKILLASQAVVAFAVVNQQEQVNAAQVDKTALSRETTSDSLSVSKENLEKREVKETKKSTVTDPKQKKEGKTQSVSSSEFQDRSVNEKAKQTESSSSKQSIKSVKEETAQANPMVESSQGEVELHYQAEIENEGYTIDTKPWGEEGFHSANVGSSDDYLHQIVYIQKEDKDGNYANVWTKYRELGWIDKRAFKGFTESTYEARLEFAGYSIDTKPWGTTGYQTKGFTNDYLDSDVKVVMENETRDYALVVKNGQELGWIDKRSLTTYIQPTPTAIVRAGYSVDTKPWGTAGFTLSQYGWSEGLLGTPVIIRRVDQSGAYVFITDSNNNGMGWIDRRALVQNPRNQKAYVTRYGYSLDTKPWGEEGFKSAGNGTSADYIGTQVRIIDESDNGAYVFVASQNQGLGWLDKRALRSIEGAQSAMIKSPGYSLDTRPWGEEGFHSMGNGTSADYLGSQVRIIDASDNGAYVFVVDSSGKGLGWLDTRAFRAEELQQIIDKREQETGQSVDAVLQPTGNVFLDSILVPAYELANQNGLYASVMLAQAALESGWGRSSLSIPPYYNLFGVKGEYQGNYVSKPTLEDNGSGEYYQIEARFRAYPSYRESLSDYVNLLKNGLTSNPRFYAPTWKENTNSYRDVTRYLTGTYATDTHYGEKLNAIIEQFNLTRYDTNVKQGSENQVAAMNGTVAEWLVNEARDWIGVKMGSERHHELVDLYNTITPLPLNYQLKYNDAWCDAFVTVMAMKANLSSLIGCECGVQRHIDIFKEKGIWYEDGTITPQVGDLVAFSWRQNSQPNDNFADHIGIVESVDPYANTFTTIEGNAGPESKVMRVTYPIGHGNIRGFARPNYPAF</sequence>
<keyword evidence="5" id="KW-0378">Hydrolase</keyword>
<dbReference type="Pfam" id="PF01832">
    <property type="entry name" value="Glucosaminidase"/>
    <property type="match status" value="1"/>
</dbReference>
<keyword evidence="3" id="KW-0964">Secreted</keyword>
<dbReference type="InterPro" id="IPR038200">
    <property type="entry name" value="GW_dom_sf"/>
</dbReference>
<dbReference type="PATRIC" id="fig|87541.4.peg.1010"/>
<dbReference type="AlphaFoldDB" id="A0A133XYZ1"/>
<dbReference type="Gene3D" id="4.10.80.30">
    <property type="entry name" value="DNA polymerase, domain 6"/>
    <property type="match status" value="1"/>
</dbReference>
<dbReference type="EMBL" id="LSCQ01000047">
    <property type="protein sequence ID" value="KXB36165.1"/>
    <property type="molecule type" value="Genomic_DNA"/>
</dbReference>
<comment type="caution">
    <text evidence="9">The sequence shown here is derived from an EMBL/GenBank/DDBJ whole genome shotgun (WGS) entry which is preliminary data.</text>
</comment>
<dbReference type="InterPro" id="IPR007921">
    <property type="entry name" value="CHAP_dom"/>
</dbReference>
<evidence type="ECO:0000313" key="10">
    <source>
        <dbReference type="Proteomes" id="UP000070422"/>
    </source>
</evidence>
<name>A0A133XYZ1_9LACT</name>
<keyword evidence="6" id="KW-0961">Cell wall biogenesis/degradation</keyword>
<evidence type="ECO:0000259" key="8">
    <source>
        <dbReference type="SMART" id="SM00047"/>
    </source>
</evidence>
<evidence type="ECO:0000256" key="1">
    <source>
        <dbReference type="ARBA" id="ARBA00004613"/>
    </source>
</evidence>
<feature type="domain" description="Mannosyl-glycoprotein endo-beta-N-acetylglucosamidase-like" evidence="8">
    <location>
        <begin position="518"/>
        <end position="679"/>
    </location>
</feature>
<feature type="compositionally biased region" description="Basic and acidic residues" evidence="7">
    <location>
        <begin position="59"/>
        <end position="84"/>
    </location>
</feature>
<dbReference type="PRINTS" id="PR01002">
    <property type="entry name" value="FLGFLGJ"/>
</dbReference>